<dbReference type="GO" id="GO:0034976">
    <property type="term" value="P:response to endoplasmic reticulum stress"/>
    <property type="evidence" value="ECO:0007669"/>
    <property type="project" value="TreeGrafter"/>
</dbReference>
<proteinExistence type="predicted"/>
<evidence type="ECO:0000256" key="5">
    <source>
        <dbReference type="ARBA" id="ARBA00023235"/>
    </source>
</evidence>
<evidence type="ECO:0000256" key="3">
    <source>
        <dbReference type="ARBA" id="ARBA00012723"/>
    </source>
</evidence>
<feature type="signal peptide" evidence="8">
    <location>
        <begin position="1"/>
        <end position="21"/>
    </location>
</feature>
<dbReference type="OrthoDB" id="10264505at2759"/>
<accession>A0A0C2FV29</accession>
<evidence type="ECO:0000313" key="11">
    <source>
        <dbReference type="Proteomes" id="UP000031575"/>
    </source>
</evidence>
<dbReference type="PANTHER" id="PTHR45815:SF3">
    <property type="entry name" value="PROTEIN DISULFIDE-ISOMERASE A6"/>
    <property type="match status" value="1"/>
</dbReference>
<keyword evidence="8" id="KW-0732">Signal</keyword>
<feature type="compositionally biased region" description="Basic and acidic residues" evidence="7">
    <location>
        <begin position="265"/>
        <end position="297"/>
    </location>
</feature>
<dbReference type="HOGENOM" id="CLU_030577_0_0_1"/>
<evidence type="ECO:0000256" key="8">
    <source>
        <dbReference type="SAM" id="SignalP"/>
    </source>
</evidence>
<comment type="caution">
    <text evidence="10">The sequence shown here is derived from an EMBL/GenBank/DDBJ whole genome shotgun (WGS) entry which is preliminary data.</text>
</comment>
<dbReference type="AlphaFoldDB" id="A0A0C2FV29"/>
<dbReference type="InterPro" id="IPR017937">
    <property type="entry name" value="Thioredoxin_CS"/>
</dbReference>
<gene>
    <name evidence="10" type="ORF">SPBR_03704</name>
</gene>
<dbReference type="PANTHER" id="PTHR45815">
    <property type="entry name" value="PROTEIN DISULFIDE-ISOMERASE A6"/>
    <property type="match status" value="1"/>
</dbReference>
<evidence type="ECO:0000256" key="7">
    <source>
        <dbReference type="SAM" id="MobiDB-lite"/>
    </source>
</evidence>
<dbReference type="InterPro" id="IPR057305">
    <property type="entry name" value="Thioredox_PDIA6_C"/>
</dbReference>
<keyword evidence="6" id="KW-0676">Redox-active center</keyword>
<dbReference type="VEuPathDB" id="FungiDB:SPBR_03704"/>
<dbReference type="PROSITE" id="PS51352">
    <property type="entry name" value="THIOREDOXIN_2"/>
    <property type="match status" value="1"/>
</dbReference>
<protein>
    <recommendedName>
        <fullName evidence="3">protein disulfide-isomerase</fullName>
        <ecNumber evidence="3">5.3.4.1</ecNumber>
    </recommendedName>
</protein>
<feature type="domain" description="Thioredoxin" evidence="9">
    <location>
        <begin position="26"/>
        <end position="148"/>
    </location>
</feature>
<dbReference type="GO" id="GO:0005788">
    <property type="term" value="C:endoplasmic reticulum lumen"/>
    <property type="evidence" value="ECO:0007669"/>
    <property type="project" value="UniProtKB-SubCell"/>
</dbReference>
<sequence>MHSKTLLAVVATLAGMHEALAQSNSESLYSKNSAVTQINSKAQLDRLINQSNRTSIIEFYAPWCGHCKNLKPDYEKAARSLDGLANVVAVNCEEARETCASMGVEGFPTLKIARPPKVRAKGRRTVVDNYNGQRTAAAIVESVTSQMNNHVVKVTDATLDEFLSSHPGAKALLFTEKGTTAPSTKALATDFLGSIAIGQVRNKEAATVDKYGVTTFPALLLLTGDDDATPIAYEGKFKLAEMTAFLSQAAEPNPPLNLNGKAKTGKNETSKEKKEKKEKTAEKKTAEKKAEKEKETTAETADAETETSTTETPTQQTAPVIVESALPVPTIHTAAKLQSSCFSGKAPTCVLVFVGDADASSDEASADTQTALDHLAEVAHKYAQNKRALFPFFAVPASNPASAALLGAMEVQATSSYNRVQLVAVNGRRSWWRKYEGGGGVDLSQESIEQWIDDIRMGEGTKHELPESVLTTVEKLAETKDEAKEEAKEEIKEEAKEEAKEVKHEEL</sequence>
<dbReference type="GO" id="GO:0015035">
    <property type="term" value="F:protein-disulfide reductase activity"/>
    <property type="evidence" value="ECO:0007669"/>
    <property type="project" value="TreeGrafter"/>
</dbReference>
<dbReference type="EC" id="5.3.4.1" evidence="3"/>
<keyword evidence="11" id="KW-1185">Reference proteome</keyword>
<evidence type="ECO:0000313" key="10">
    <source>
        <dbReference type="EMBL" id="KIH94903.1"/>
    </source>
</evidence>
<evidence type="ECO:0000256" key="1">
    <source>
        <dbReference type="ARBA" id="ARBA00001182"/>
    </source>
</evidence>
<dbReference type="EMBL" id="AWTV01000003">
    <property type="protein sequence ID" value="KIH94903.1"/>
    <property type="molecule type" value="Genomic_DNA"/>
</dbReference>
<keyword evidence="4" id="KW-1015">Disulfide bond</keyword>
<keyword evidence="5 10" id="KW-0413">Isomerase</keyword>
<dbReference type="RefSeq" id="XP_040622913.1">
    <property type="nucleotide sequence ID" value="XM_040761994.1"/>
</dbReference>
<reference evidence="10 11" key="1">
    <citation type="journal article" date="2014" name="BMC Genomics">
        <title>Comparative genomics of the major fungal agents of human and animal Sporotrichosis: Sporothrix schenckii and Sporothrix brasiliensis.</title>
        <authorList>
            <person name="Teixeira M.M."/>
            <person name="de Almeida L.G."/>
            <person name="Kubitschek-Barreira P."/>
            <person name="Alves F.L."/>
            <person name="Kioshima E.S."/>
            <person name="Abadio A.K."/>
            <person name="Fernandes L."/>
            <person name="Derengowski L.S."/>
            <person name="Ferreira K.S."/>
            <person name="Souza R.C."/>
            <person name="Ruiz J.C."/>
            <person name="de Andrade N.C."/>
            <person name="Paes H.C."/>
            <person name="Nicola A.M."/>
            <person name="Albuquerque P."/>
            <person name="Gerber A.L."/>
            <person name="Martins V.P."/>
            <person name="Peconick L.D."/>
            <person name="Neto A.V."/>
            <person name="Chaucanez C.B."/>
            <person name="Silva P.A."/>
            <person name="Cunha O.L."/>
            <person name="de Oliveira F.F."/>
            <person name="dos Santos T.C."/>
            <person name="Barros A.L."/>
            <person name="Soares M.A."/>
            <person name="de Oliveira L.M."/>
            <person name="Marini M.M."/>
            <person name="Villalobos-Duno H."/>
            <person name="Cunha M.M."/>
            <person name="de Hoog S."/>
            <person name="da Silveira J.F."/>
            <person name="Henrissat B."/>
            <person name="Nino-Vega G.A."/>
            <person name="Cisalpino P.S."/>
            <person name="Mora-Montes H.M."/>
            <person name="Almeida S.R."/>
            <person name="Stajich J.E."/>
            <person name="Lopes-Bezerra L.M."/>
            <person name="Vasconcelos A.T."/>
            <person name="Felipe M.S."/>
        </authorList>
    </citation>
    <scope>NUCLEOTIDE SEQUENCE [LARGE SCALE GENOMIC DNA]</scope>
    <source>
        <strain evidence="10 11">5110</strain>
    </source>
</reference>
<dbReference type="PROSITE" id="PS00194">
    <property type="entry name" value="THIOREDOXIN_1"/>
    <property type="match status" value="1"/>
</dbReference>
<feature type="region of interest" description="Disordered" evidence="7">
    <location>
        <begin position="478"/>
        <end position="507"/>
    </location>
</feature>
<dbReference type="GeneID" id="63676915"/>
<evidence type="ECO:0000256" key="2">
    <source>
        <dbReference type="ARBA" id="ARBA00004319"/>
    </source>
</evidence>
<name>A0A0C2FV29_9PEZI</name>
<dbReference type="InterPro" id="IPR036249">
    <property type="entry name" value="Thioredoxin-like_sf"/>
</dbReference>
<dbReference type="Proteomes" id="UP000031575">
    <property type="component" value="Unassembled WGS sequence"/>
</dbReference>
<comment type="catalytic activity">
    <reaction evidence="1">
        <text>Catalyzes the rearrangement of -S-S- bonds in proteins.</text>
        <dbReference type="EC" id="5.3.4.1"/>
    </reaction>
</comment>
<comment type="subcellular location">
    <subcellularLocation>
        <location evidence="2">Endoplasmic reticulum lumen</location>
    </subcellularLocation>
</comment>
<dbReference type="InterPro" id="IPR013766">
    <property type="entry name" value="Thioredoxin_domain"/>
</dbReference>
<feature type="region of interest" description="Disordered" evidence="7">
    <location>
        <begin position="250"/>
        <end position="320"/>
    </location>
</feature>
<dbReference type="Gene3D" id="3.40.30.10">
    <property type="entry name" value="Glutaredoxin"/>
    <property type="match status" value="2"/>
</dbReference>
<feature type="chain" id="PRO_5002160865" description="protein disulfide-isomerase" evidence="8">
    <location>
        <begin position="22"/>
        <end position="507"/>
    </location>
</feature>
<dbReference type="Pfam" id="PF00085">
    <property type="entry name" value="Thioredoxin"/>
    <property type="match status" value="1"/>
</dbReference>
<organism evidence="10 11">
    <name type="scientific">Sporothrix brasiliensis 5110</name>
    <dbReference type="NCBI Taxonomy" id="1398154"/>
    <lineage>
        <taxon>Eukaryota</taxon>
        <taxon>Fungi</taxon>
        <taxon>Dikarya</taxon>
        <taxon>Ascomycota</taxon>
        <taxon>Pezizomycotina</taxon>
        <taxon>Sordariomycetes</taxon>
        <taxon>Sordariomycetidae</taxon>
        <taxon>Ophiostomatales</taxon>
        <taxon>Ophiostomataceae</taxon>
        <taxon>Sporothrix</taxon>
    </lineage>
</organism>
<evidence type="ECO:0000256" key="4">
    <source>
        <dbReference type="ARBA" id="ARBA00023157"/>
    </source>
</evidence>
<dbReference type="Pfam" id="PF24541">
    <property type="entry name" value="Thioredox_PDIA6_C"/>
    <property type="match status" value="1"/>
</dbReference>
<evidence type="ECO:0000256" key="6">
    <source>
        <dbReference type="ARBA" id="ARBA00023284"/>
    </source>
</evidence>
<dbReference type="GO" id="GO:0003756">
    <property type="term" value="F:protein disulfide isomerase activity"/>
    <property type="evidence" value="ECO:0007669"/>
    <property type="project" value="UniProtKB-EC"/>
</dbReference>
<dbReference type="PRINTS" id="PR00421">
    <property type="entry name" value="THIOREDOXIN"/>
</dbReference>
<dbReference type="SUPFAM" id="SSF52833">
    <property type="entry name" value="Thioredoxin-like"/>
    <property type="match status" value="2"/>
</dbReference>
<evidence type="ECO:0000259" key="9">
    <source>
        <dbReference type="PROSITE" id="PS51352"/>
    </source>
</evidence>